<dbReference type="Gene3D" id="1.10.575.10">
    <property type="entry name" value="P1 Nuclease"/>
    <property type="match status" value="1"/>
</dbReference>
<evidence type="ECO:0000313" key="3">
    <source>
        <dbReference type="Proteomes" id="UP001214854"/>
    </source>
</evidence>
<feature type="chain" id="PRO_5045643392" description="S1/P1 Nuclease" evidence="1">
    <location>
        <begin position="28"/>
        <end position="343"/>
    </location>
</feature>
<accession>A0ABT5HQB5</accession>
<sequence>MRNTVRSILMAGAALLCATSISSGAQAWGPTGHRIVGEEAARALPAYMPAFLRSPEGIGDIGAYSNEPDNWKGAGKVHDFERDSAHFIDLDDEGKTLAGVKLQEVPQSRSDFDALLRTKNVMPWKSGYLNYALVDAYQQVVKDFAYWRALTHVEAKETDAAKKEWLRTAIRRREALTLRDIGILSHYVGDASQPLHLSIHYNGWGEEYPNPQGFTLEKIHGPLESAFVSAGITNEMIRGALVAPESCTLKTERCFDAKLDRNWTYVVPMYQLYKDGGFAEGDKRGIDFMKGRIAQGASDLRDVLTDAWRDSKTMTFGYPTMTYEDLLANKGDFWQSLRGEDNK</sequence>
<organism evidence="2 3">
    <name type="scientific">Asticcacaulis aquaticus</name>
    <dbReference type="NCBI Taxonomy" id="2984212"/>
    <lineage>
        <taxon>Bacteria</taxon>
        <taxon>Pseudomonadati</taxon>
        <taxon>Pseudomonadota</taxon>
        <taxon>Alphaproteobacteria</taxon>
        <taxon>Caulobacterales</taxon>
        <taxon>Caulobacteraceae</taxon>
        <taxon>Asticcacaulis</taxon>
    </lineage>
</organism>
<gene>
    <name evidence="2" type="ORF">PQU92_03150</name>
</gene>
<comment type="caution">
    <text evidence="2">The sequence shown here is derived from an EMBL/GenBank/DDBJ whole genome shotgun (WGS) entry which is preliminary data.</text>
</comment>
<dbReference type="EMBL" id="JAQQKX010000002">
    <property type="protein sequence ID" value="MDC7682256.1"/>
    <property type="molecule type" value="Genomic_DNA"/>
</dbReference>
<dbReference type="InterPro" id="IPR008947">
    <property type="entry name" value="PLipase_C/P1_nuclease_dom_sf"/>
</dbReference>
<keyword evidence="3" id="KW-1185">Reference proteome</keyword>
<evidence type="ECO:0000256" key="1">
    <source>
        <dbReference type="SAM" id="SignalP"/>
    </source>
</evidence>
<dbReference type="RefSeq" id="WP_272746766.1">
    <property type="nucleotide sequence ID" value="NZ_JAQQKX010000002.1"/>
</dbReference>
<feature type="signal peptide" evidence="1">
    <location>
        <begin position="1"/>
        <end position="27"/>
    </location>
</feature>
<name>A0ABT5HQB5_9CAUL</name>
<reference evidence="2 3" key="1">
    <citation type="submission" date="2023-01" db="EMBL/GenBank/DDBJ databases">
        <title>Novel species of the genus Asticcacaulis isolated from rivers.</title>
        <authorList>
            <person name="Lu H."/>
        </authorList>
    </citation>
    <scope>NUCLEOTIDE SEQUENCE [LARGE SCALE GENOMIC DNA]</scope>
    <source>
        <strain evidence="2 3">BYS171W</strain>
    </source>
</reference>
<dbReference type="SUPFAM" id="SSF48537">
    <property type="entry name" value="Phospholipase C/P1 nuclease"/>
    <property type="match status" value="1"/>
</dbReference>
<evidence type="ECO:0008006" key="4">
    <source>
        <dbReference type="Google" id="ProtNLM"/>
    </source>
</evidence>
<proteinExistence type="predicted"/>
<keyword evidence="1" id="KW-0732">Signal</keyword>
<evidence type="ECO:0000313" key="2">
    <source>
        <dbReference type="EMBL" id="MDC7682256.1"/>
    </source>
</evidence>
<dbReference type="Proteomes" id="UP001214854">
    <property type="component" value="Unassembled WGS sequence"/>
</dbReference>
<protein>
    <recommendedName>
        <fullName evidence="4">S1/P1 Nuclease</fullName>
    </recommendedName>
</protein>